<feature type="region of interest" description="Disordered" evidence="1">
    <location>
        <begin position="388"/>
        <end position="416"/>
    </location>
</feature>
<gene>
    <name evidence="3" type="ORF">CDEB00056_LOCUS10440</name>
</gene>
<name>A0A7S3Q4W7_9STRA</name>
<keyword evidence="2" id="KW-1133">Transmembrane helix</keyword>
<feature type="transmembrane region" description="Helical" evidence="2">
    <location>
        <begin position="20"/>
        <end position="40"/>
    </location>
</feature>
<organism evidence="3">
    <name type="scientific">Chaetoceros debilis</name>
    <dbReference type="NCBI Taxonomy" id="122233"/>
    <lineage>
        <taxon>Eukaryota</taxon>
        <taxon>Sar</taxon>
        <taxon>Stramenopiles</taxon>
        <taxon>Ochrophyta</taxon>
        <taxon>Bacillariophyta</taxon>
        <taxon>Coscinodiscophyceae</taxon>
        <taxon>Chaetocerotophycidae</taxon>
        <taxon>Chaetocerotales</taxon>
        <taxon>Chaetocerotaceae</taxon>
        <taxon>Chaetoceros</taxon>
    </lineage>
</organism>
<accession>A0A7S3Q4W7</accession>
<dbReference type="PROSITE" id="PS51257">
    <property type="entry name" value="PROKAR_LIPOPROTEIN"/>
    <property type="match status" value="1"/>
</dbReference>
<keyword evidence="2" id="KW-0812">Transmembrane</keyword>
<keyword evidence="2" id="KW-0472">Membrane</keyword>
<evidence type="ECO:0000313" key="3">
    <source>
        <dbReference type="EMBL" id="CAE0465599.1"/>
    </source>
</evidence>
<dbReference type="AlphaFoldDB" id="A0A7S3Q4W7"/>
<reference evidence="3" key="1">
    <citation type="submission" date="2021-01" db="EMBL/GenBank/DDBJ databases">
        <authorList>
            <person name="Corre E."/>
            <person name="Pelletier E."/>
            <person name="Niang G."/>
            <person name="Scheremetjew M."/>
            <person name="Finn R."/>
            <person name="Kale V."/>
            <person name="Holt S."/>
            <person name="Cochrane G."/>
            <person name="Meng A."/>
            <person name="Brown T."/>
            <person name="Cohen L."/>
        </authorList>
    </citation>
    <scope>NUCLEOTIDE SEQUENCE</scope>
    <source>
        <strain evidence="3">MM31A-1</strain>
    </source>
</reference>
<proteinExistence type="predicted"/>
<sequence length="505" mass="57829">MMRLKRQQVKKRSKCSLVHYFISLIISFMLGCVLCMTVLLNREALRNDDILSSTHHQLNNGIHLPPGFSQQTSTSTLTPTSSQQMKIASSVDVASAGGGRGGVVLAGLRILVAIASYDFSQFPLLEEVLDSYQDACVAGAHVDLYIHTVVPYTVALIDLLNARYSCDGLEITIAVQSPAVRLNLVDRHRTLFYDNIEEYDLFIYSEDDIKVSPTTIMAYLEETKRVEKLVGKSPAEDYNVGIVRYEYNYPPDIVIDDKTRHATESVTRVYWEHLWKPLFPKSIDFVPQEEVKKKYVSMQNHHQGMYLATQDLLKAWQKRKGCQFDVVRQRPGRKDNPGQPTEGTQRVWMSSQMLHGSRHCNVQQLIPTKNFGQLTVWHLPNKNYRRVGKKGRIGGTDSSVENEFGTGKEKFRGPDKSLPTEMELHLQMRQIQPMEATPGNKYIGIKMIDEVDRSRKFRKTAVGEYRPYLALLQERMDAYESYIHRGGILGDKDFEDWQWVNDRDN</sequence>
<evidence type="ECO:0000256" key="1">
    <source>
        <dbReference type="SAM" id="MobiDB-lite"/>
    </source>
</evidence>
<protein>
    <submittedName>
        <fullName evidence="3">Uncharacterized protein</fullName>
    </submittedName>
</protein>
<evidence type="ECO:0000256" key="2">
    <source>
        <dbReference type="SAM" id="Phobius"/>
    </source>
</evidence>
<feature type="compositionally biased region" description="Basic and acidic residues" evidence="1">
    <location>
        <begin position="406"/>
        <end position="415"/>
    </location>
</feature>
<dbReference type="EMBL" id="HBIO01013444">
    <property type="protein sequence ID" value="CAE0465599.1"/>
    <property type="molecule type" value="Transcribed_RNA"/>
</dbReference>